<organism evidence="1 2">
    <name type="scientific">Campylobacter jejuni</name>
    <dbReference type="NCBI Taxonomy" id="197"/>
    <lineage>
        <taxon>Bacteria</taxon>
        <taxon>Pseudomonadati</taxon>
        <taxon>Campylobacterota</taxon>
        <taxon>Epsilonproteobacteria</taxon>
        <taxon>Campylobacterales</taxon>
        <taxon>Campylobacteraceae</taxon>
        <taxon>Campylobacter</taxon>
    </lineage>
</organism>
<dbReference type="AlphaFoldDB" id="A0A431EEI5"/>
<sequence>MVVELSRLVGDPSETVKWTMSNPFLSEGFLVNQTREMLKNFMDSGSRFVSISKSGNYTVFEPLPQDEIFRVWYGKWEDNGDHFFASRFSFLDNGISSIKTLKQCSSCGNLFIVPSDTGISLVSKEGKTIFDIDRDFLFEQDIPEILKNNKIELLGDYTIRLMTVYDILQVVFERRTSLTVTEQDTLAVLPLSFQVPKPVLEFHKDRK</sequence>
<name>A0A431EEI5_CAMJU</name>
<proteinExistence type="predicted"/>
<evidence type="ECO:0000313" key="1">
    <source>
        <dbReference type="EMBL" id="RTJ79667.1"/>
    </source>
</evidence>
<gene>
    <name evidence="1" type="ORF">C3H57_04655</name>
</gene>
<comment type="caution">
    <text evidence="1">The sequence shown here is derived from an EMBL/GenBank/DDBJ whole genome shotgun (WGS) entry which is preliminary data.</text>
</comment>
<dbReference type="Proteomes" id="UP000288507">
    <property type="component" value="Unassembled WGS sequence"/>
</dbReference>
<dbReference type="EMBL" id="PRBV01000005">
    <property type="protein sequence ID" value="RTJ79667.1"/>
    <property type="molecule type" value="Genomic_DNA"/>
</dbReference>
<evidence type="ECO:0000313" key="2">
    <source>
        <dbReference type="Proteomes" id="UP000288507"/>
    </source>
</evidence>
<reference evidence="1 2" key="1">
    <citation type="journal article" date="2019" name="Appl. Environ. Microbiol.">
        <title>Population genetics and characterization of Campylobacter jejuni isolates in western jackdaws and game birds in Finland.</title>
        <authorList>
            <person name="Kovanen S."/>
            <person name="Rossi M."/>
            <person name="Pohja-Mykra M."/>
            <person name="Nieminen T."/>
            <person name="Raunio-Saarnisto M."/>
            <person name="Sauvala M."/>
            <person name="Fredriksson-Ahomaa M."/>
            <person name="Hanninen M.L."/>
            <person name="Kivisto R."/>
        </authorList>
    </citation>
    <scope>NUCLEOTIDE SEQUENCE [LARGE SCALE GENOMIC DNA]</scope>
    <source>
        <strain evidence="1 2">CB313</strain>
    </source>
</reference>
<dbReference type="RefSeq" id="WP_126232238.1">
    <property type="nucleotide sequence ID" value="NZ_PRBV01000005.1"/>
</dbReference>
<accession>A0A431EEI5</accession>
<protein>
    <submittedName>
        <fullName evidence="1">Uncharacterized protein</fullName>
    </submittedName>
</protein>